<feature type="signal peptide" evidence="2">
    <location>
        <begin position="1"/>
        <end position="21"/>
    </location>
</feature>
<accession>A0A8S9IBC9</accession>
<protein>
    <submittedName>
        <fullName evidence="3">Uncharacterized protein</fullName>
    </submittedName>
</protein>
<dbReference type="Proteomes" id="UP000712281">
    <property type="component" value="Unassembled WGS sequence"/>
</dbReference>
<feature type="compositionally biased region" description="Basic and acidic residues" evidence="1">
    <location>
        <begin position="31"/>
        <end position="57"/>
    </location>
</feature>
<evidence type="ECO:0000256" key="1">
    <source>
        <dbReference type="SAM" id="MobiDB-lite"/>
    </source>
</evidence>
<organism evidence="3 4">
    <name type="scientific">Brassica cretica</name>
    <name type="common">Mustard</name>
    <dbReference type="NCBI Taxonomy" id="69181"/>
    <lineage>
        <taxon>Eukaryota</taxon>
        <taxon>Viridiplantae</taxon>
        <taxon>Streptophyta</taxon>
        <taxon>Embryophyta</taxon>
        <taxon>Tracheophyta</taxon>
        <taxon>Spermatophyta</taxon>
        <taxon>Magnoliopsida</taxon>
        <taxon>eudicotyledons</taxon>
        <taxon>Gunneridae</taxon>
        <taxon>Pentapetalae</taxon>
        <taxon>rosids</taxon>
        <taxon>malvids</taxon>
        <taxon>Brassicales</taxon>
        <taxon>Brassicaceae</taxon>
        <taxon>Brassiceae</taxon>
        <taxon>Brassica</taxon>
    </lineage>
</organism>
<evidence type="ECO:0000313" key="3">
    <source>
        <dbReference type="EMBL" id="KAF2567190.1"/>
    </source>
</evidence>
<sequence length="82" mass="9052">MPIFNWRGLFLIRWIVSNIPAVGFEAVVGSDKLKSSEPEKRVKSSGNGDDKNKKQGDNETNSTSKLHQLLDTKPRADGVAAR</sequence>
<evidence type="ECO:0000313" key="4">
    <source>
        <dbReference type="Proteomes" id="UP000712281"/>
    </source>
</evidence>
<reference evidence="3" key="1">
    <citation type="submission" date="2019-12" db="EMBL/GenBank/DDBJ databases">
        <title>Genome sequencing and annotation of Brassica cretica.</title>
        <authorList>
            <person name="Studholme D.J."/>
            <person name="Sarris P.F."/>
        </authorList>
    </citation>
    <scope>NUCLEOTIDE SEQUENCE</scope>
    <source>
        <strain evidence="3">PFS-001/15</strain>
        <tissue evidence="3">Leaf</tissue>
    </source>
</reference>
<dbReference type="EMBL" id="QGKW02001911">
    <property type="protein sequence ID" value="KAF2567190.1"/>
    <property type="molecule type" value="Genomic_DNA"/>
</dbReference>
<proteinExistence type="predicted"/>
<gene>
    <name evidence="3" type="ORF">F2Q68_00023726</name>
</gene>
<feature type="chain" id="PRO_5035834634" evidence="2">
    <location>
        <begin position="22"/>
        <end position="82"/>
    </location>
</feature>
<dbReference type="AlphaFoldDB" id="A0A8S9IBC9"/>
<keyword evidence="2" id="KW-0732">Signal</keyword>
<feature type="region of interest" description="Disordered" evidence="1">
    <location>
        <begin position="31"/>
        <end position="82"/>
    </location>
</feature>
<comment type="caution">
    <text evidence="3">The sequence shown here is derived from an EMBL/GenBank/DDBJ whole genome shotgun (WGS) entry which is preliminary data.</text>
</comment>
<evidence type="ECO:0000256" key="2">
    <source>
        <dbReference type="SAM" id="SignalP"/>
    </source>
</evidence>
<name>A0A8S9IBC9_BRACR</name>